<dbReference type="SUPFAM" id="SSF53223">
    <property type="entry name" value="Aminoacid dehydrogenase-like, N-terminal domain"/>
    <property type="match status" value="1"/>
</dbReference>
<dbReference type="InterPro" id="IPR033524">
    <property type="entry name" value="Glu/Leu/Phe/Val_DH_AS"/>
</dbReference>
<evidence type="ECO:0000313" key="13">
    <source>
        <dbReference type="EMBL" id="TNV81455.1"/>
    </source>
</evidence>
<feature type="binding site" evidence="9">
    <location>
        <position position="147"/>
    </location>
    <ligand>
        <name>substrate</name>
    </ligand>
</feature>
<dbReference type="Gene3D" id="3.40.50.10860">
    <property type="entry name" value="Leucine Dehydrogenase, chain A, domain 1"/>
    <property type="match status" value="1"/>
</dbReference>
<keyword evidence="9" id="KW-0520">NAD</keyword>
<dbReference type="InterPro" id="IPR006096">
    <property type="entry name" value="Glu/Leu/Phe/Val/Trp_DH_C"/>
</dbReference>
<dbReference type="InterPro" id="IPR014362">
    <property type="entry name" value="Glu_DH"/>
</dbReference>
<evidence type="ECO:0000256" key="6">
    <source>
        <dbReference type="ARBA" id="ARBA00048577"/>
    </source>
</evidence>
<dbReference type="OrthoDB" id="6718861at2759"/>
<accession>A0A8J8T4G1</accession>
<dbReference type="PANTHER" id="PTHR11606">
    <property type="entry name" value="GLUTAMATE DEHYDROGENASE"/>
    <property type="match status" value="1"/>
</dbReference>
<comment type="catalytic activity">
    <reaction evidence="6">
        <text>L-glutamate + NADP(+) + H2O = 2-oxoglutarate + NH4(+) + NADPH + H(+)</text>
        <dbReference type="Rhea" id="RHEA:11612"/>
        <dbReference type="ChEBI" id="CHEBI:15377"/>
        <dbReference type="ChEBI" id="CHEBI:15378"/>
        <dbReference type="ChEBI" id="CHEBI:16810"/>
        <dbReference type="ChEBI" id="CHEBI:28938"/>
        <dbReference type="ChEBI" id="CHEBI:29985"/>
        <dbReference type="ChEBI" id="CHEBI:57783"/>
        <dbReference type="ChEBI" id="CHEBI:58349"/>
        <dbReference type="EC" id="1.4.1.3"/>
    </reaction>
</comment>
<evidence type="ECO:0000256" key="11">
    <source>
        <dbReference type="RuleBase" id="RU004417"/>
    </source>
</evidence>
<dbReference type="InterPro" id="IPR046346">
    <property type="entry name" value="Aminoacid_DH-like_N_sf"/>
</dbReference>
<dbReference type="Proteomes" id="UP000785679">
    <property type="component" value="Unassembled WGS sequence"/>
</dbReference>
<dbReference type="GO" id="GO:0004352">
    <property type="term" value="F:glutamate dehydrogenase (NAD+) activity"/>
    <property type="evidence" value="ECO:0007669"/>
    <property type="project" value="TreeGrafter"/>
</dbReference>
<dbReference type="PIRSF" id="PIRSF000185">
    <property type="entry name" value="Glu_DH"/>
    <property type="match status" value="1"/>
</dbReference>
<dbReference type="AlphaFoldDB" id="A0A8J8T4G1"/>
<dbReference type="Pfam" id="PF00208">
    <property type="entry name" value="ELFV_dehydrog"/>
    <property type="match status" value="1"/>
</dbReference>
<feature type="site" description="Important for catalysis" evidence="10">
    <location>
        <position position="201"/>
    </location>
</feature>
<feature type="binding site" evidence="9">
    <location>
        <position position="419"/>
    </location>
    <ligand>
        <name>substrate</name>
    </ligand>
</feature>
<evidence type="ECO:0000256" key="1">
    <source>
        <dbReference type="ARBA" id="ARBA00004173"/>
    </source>
</evidence>
<evidence type="ECO:0000256" key="9">
    <source>
        <dbReference type="PIRSR" id="PIRSR000185-2"/>
    </source>
</evidence>
<dbReference type="Pfam" id="PF02812">
    <property type="entry name" value="ELFV_dehydrog_N"/>
    <property type="match status" value="1"/>
</dbReference>
<feature type="domain" description="Glutamate/phenylalanine/leucine/valine/L-tryptophan dehydrogenase C-terminal" evidence="12">
    <location>
        <begin position="241"/>
        <end position="520"/>
    </location>
</feature>
<evidence type="ECO:0000259" key="12">
    <source>
        <dbReference type="SMART" id="SM00839"/>
    </source>
</evidence>
<dbReference type="InterPro" id="IPR033922">
    <property type="entry name" value="NAD_bind_Glu_DH"/>
</dbReference>
<comment type="similarity">
    <text evidence="2 7 11">Belongs to the Glu/Leu/Phe/Val dehydrogenases family.</text>
</comment>
<reference evidence="13" key="1">
    <citation type="submission" date="2019-06" db="EMBL/GenBank/DDBJ databases">
        <authorList>
            <person name="Zheng W."/>
        </authorList>
    </citation>
    <scope>NUCLEOTIDE SEQUENCE</scope>
    <source>
        <strain evidence="13">QDHG01</strain>
    </source>
</reference>
<comment type="subcellular location">
    <subcellularLocation>
        <location evidence="1">Mitochondrion</location>
    </subcellularLocation>
</comment>
<keyword evidence="14" id="KW-1185">Reference proteome</keyword>
<dbReference type="InterPro" id="IPR006095">
    <property type="entry name" value="Glu/Leu/Phe/Val/Trp_DH"/>
</dbReference>
<keyword evidence="4" id="KW-0496">Mitochondrion</keyword>
<evidence type="ECO:0000256" key="4">
    <source>
        <dbReference type="ARBA" id="ARBA00023128"/>
    </source>
</evidence>
<organism evidence="13 14">
    <name type="scientific">Halteria grandinella</name>
    <dbReference type="NCBI Taxonomy" id="5974"/>
    <lineage>
        <taxon>Eukaryota</taxon>
        <taxon>Sar</taxon>
        <taxon>Alveolata</taxon>
        <taxon>Ciliophora</taxon>
        <taxon>Intramacronucleata</taxon>
        <taxon>Spirotrichea</taxon>
        <taxon>Stichotrichia</taxon>
        <taxon>Sporadotrichida</taxon>
        <taxon>Halteriidae</taxon>
        <taxon>Halteria</taxon>
    </lineage>
</organism>
<dbReference type="EMBL" id="RRYP01006127">
    <property type="protein sequence ID" value="TNV81455.1"/>
    <property type="molecule type" value="Genomic_DNA"/>
</dbReference>
<dbReference type="Gene3D" id="3.40.50.720">
    <property type="entry name" value="NAD(P)-binding Rossmann-like Domain"/>
    <property type="match status" value="1"/>
</dbReference>
<feature type="binding site" evidence="9">
    <location>
        <position position="248"/>
    </location>
    <ligand>
        <name>NAD(+)</name>
        <dbReference type="ChEBI" id="CHEBI:57540"/>
    </ligand>
</feature>
<dbReference type="InterPro" id="IPR006097">
    <property type="entry name" value="Glu/Leu/Phe/Val/Trp_DH_dimer"/>
</dbReference>
<evidence type="ECO:0000256" key="10">
    <source>
        <dbReference type="PIRSR" id="PIRSR000185-3"/>
    </source>
</evidence>
<dbReference type="FunFam" id="3.40.50.720:FF:000100">
    <property type="entry name" value="Glutamate dehydrogenase 1, mitochondrial"/>
    <property type="match status" value="1"/>
</dbReference>
<dbReference type="PROSITE" id="PS00074">
    <property type="entry name" value="GLFV_DEHYDROGENASE"/>
    <property type="match status" value="1"/>
</dbReference>
<evidence type="ECO:0000256" key="2">
    <source>
        <dbReference type="ARBA" id="ARBA00006382"/>
    </source>
</evidence>
<feature type="binding site" evidence="9">
    <location>
        <position position="287"/>
    </location>
    <ligand>
        <name>NAD(+)</name>
        <dbReference type="ChEBI" id="CHEBI:57540"/>
    </ligand>
</feature>
<protein>
    <recommendedName>
        <fullName evidence="7">Glutamate dehydrogenase</fullName>
    </recommendedName>
</protein>
<dbReference type="SMART" id="SM00839">
    <property type="entry name" value="ELFV_dehydrog"/>
    <property type="match status" value="1"/>
</dbReference>
<sequence length="524" mass="58538">MCNTKQGRGSAPSEMCTSKIILRQTRQFSSASMHTNAQQASPMGTAGLTLDEEIQDEPRLLEQVEAYFDRASLKSGIPVDYLSYIKACDNIIRFTIPLKRDNGTLELVTCYRAQHKYHYLPCKGGLRFSPIINLQEIMALASLMTYKLEVAGIPFGGAKGGVKIDPYDYSKSELERITRRYTLELAKKGFIGPGIDSVGPDMGTNEQIMTWINDTYTNLFGDQEINANCCATGKFINQGGIQGRQESTGLGVYFGINELLENEFFLKQAKLEQGIKGKRVIVQGFGNVGYWAAKMLHQKGQAIIVGIVEKNSAIYDEKGLDPDDVKSHFTRYGTLNYYPRCQEQTCIDPASFIERQCDILIPAAIERTIHHKNAAKLQCKILVEAANGPTTFKADEILAQKGIMVVPDILINTGGVTVSYFEWLKNLEHISPGKLSKKFQQRSKLKLLQTVGMKITESSPLYKNLEGANELDIVYTGLEDFMTEAVQKHWALALLNNVPLRDACYLQAMTDIYKNFKERGIAVQ</sequence>
<dbReference type="SUPFAM" id="SSF51735">
    <property type="entry name" value="NAD(P)-binding Rossmann-fold domains"/>
    <property type="match status" value="1"/>
</dbReference>
<comment type="catalytic activity">
    <reaction evidence="5">
        <text>L-glutamate + NAD(+) + H2O = 2-oxoglutarate + NH4(+) + NADH + H(+)</text>
        <dbReference type="Rhea" id="RHEA:15133"/>
        <dbReference type="ChEBI" id="CHEBI:15377"/>
        <dbReference type="ChEBI" id="CHEBI:15378"/>
        <dbReference type="ChEBI" id="CHEBI:16810"/>
        <dbReference type="ChEBI" id="CHEBI:28938"/>
        <dbReference type="ChEBI" id="CHEBI:29985"/>
        <dbReference type="ChEBI" id="CHEBI:57540"/>
        <dbReference type="ChEBI" id="CHEBI:57945"/>
        <dbReference type="EC" id="1.4.1.3"/>
    </reaction>
</comment>
<feature type="active site" description="Proton donor" evidence="8">
    <location>
        <position position="159"/>
    </location>
</feature>
<dbReference type="GO" id="GO:0000166">
    <property type="term" value="F:nucleotide binding"/>
    <property type="evidence" value="ECO:0007669"/>
    <property type="project" value="UniProtKB-KW"/>
</dbReference>
<dbReference type="GO" id="GO:0005739">
    <property type="term" value="C:mitochondrion"/>
    <property type="evidence" value="ECO:0007669"/>
    <property type="project" value="UniProtKB-SubCell"/>
</dbReference>
<dbReference type="PRINTS" id="PR00082">
    <property type="entry name" value="GLFDHDRGNASE"/>
</dbReference>
<dbReference type="PANTHER" id="PTHR11606:SF13">
    <property type="entry name" value="GLUTAMATE DEHYDROGENASE 1, MITOCHONDRIAL"/>
    <property type="match status" value="1"/>
</dbReference>
<comment type="caution">
    <text evidence="13">The sequence shown here is derived from an EMBL/GenBank/DDBJ whole genome shotgun (WGS) entry which is preliminary data.</text>
</comment>
<keyword evidence="3 7" id="KW-0560">Oxidoreductase</keyword>
<dbReference type="InterPro" id="IPR036291">
    <property type="entry name" value="NAD(P)-bd_dom_sf"/>
</dbReference>
<dbReference type="GO" id="GO:0006538">
    <property type="term" value="P:L-glutamate catabolic process"/>
    <property type="evidence" value="ECO:0007669"/>
    <property type="project" value="TreeGrafter"/>
</dbReference>
<proteinExistence type="inferred from homology"/>
<feature type="binding site" evidence="9">
    <location>
        <position position="123"/>
    </location>
    <ligand>
        <name>substrate</name>
    </ligand>
</feature>
<evidence type="ECO:0000256" key="5">
    <source>
        <dbReference type="ARBA" id="ARBA00047867"/>
    </source>
</evidence>
<evidence type="ECO:0000256" key="3">
    <source>
        <dbReference type="ARBA" id="ARBA00023002"/>
    </source>
</evidence>
<dbReference type="CDD" id="cd01076">
    <property type="entry name" value="NAD_bind_1_Glu_DH"/>
    <property type="match status" value="1"/>
</dbReference>
<gene>
    <name evidence="13" type="ORF">FGO68_gene979</name>
</gene>
<keyword evidence="9" id="KW-0547">Nucleotide-binding</keyword>
<evidence type="ECO:0000313" key="14">
    <source>
        <dbReference type="Proteomes" id="UP000785679"/>
    </source>
</evidence>
<name>A0A8J8T4G1_HALGN</name>
<evidence type="ECO:0000256" key="7">
    <source>
        <dbReference type="PIRNR" id="PIRNR000185"/>
    </source>
</evidence>
<evidence type="ECO:0000256" key="8">
    <source>
        <dbReference type="PIRSR" id="PIRSR000185-1"/>
    </source>
</evidence>